<dbReference type="CDD" id="cd00130">
    <property type="entry name" value="PAS"/>
    <property type="match status" value="1"/>
</dbReference>
<proteinExistence type="predicted"/>
<keyword evidence="5" id="KW-0067">ATP-binding</keyword>
<comment type="caution">
    <text evidence="11">The sequence shown here is derived from an EMBL/GenBank/DDBJ whole genome shotgun (WGS) entry which is preliminary data.</text>
</comment>
<keyword evidence="2" id="KW-0808">Transferase</keyword>
<dbReference type="Pfam" id="PF07568">
    <property type="entry name" value="HisKA_2"/>
    <property type="match status" value="1"/>
</dbReference>
<evidence type="ECO:0000256" key="4">
    <source>
        <dbReference type="ARBA" id="ARBA00022777"/>
    </source>
</evidence>
<feature type="domain" description="PAC" evidence="10">
    <location>
        <begin position="93"/>
        <end position="143"/>
    </location>
</feature>
<dbReference type="Gene3D" id="3.30.450.20">
    <property type="entry name" value="PAS domain"/>
    <property type="match status" value="1"/>
</dbReference>
<dbReference type="PROSITE" id="PS50112">
    <property type="entry name" value="PAS"/>
    <property type="match status" value="1"/>
</dbReference>
<protein>
    <submittedName>
        <fullName evidence="11">Signal transduction histidine kinase</fullName>
    </submittedName>
</protein>
<dbReference type="AlphaFoldDB" id="M2Z937"/>
<keyword evidence="12" id="KW-1185">Reference proteome</keyword>
<dbReference type="InterPro" id="IPR036890">
    <property type="entry name" value="HATPase_C_sf"/>
</dbReference>
<keyword evidence="1" id="KW-0597">Phosphoprotein</keyword>
<dbReference type="Gene3D" id="3.30.565.10">
    <property type="entry name" value="Histidine kinase-like ATPase, C-terminal domain"/>
    <property type="match status" value="1"/>
</dbReference>
<evidence type="ECO:0000259" key="8">
    <source>
        <dbReference type="PROSITE" id="PS50109"/>
    </source>
</evidence>
<dbReference type="GO" id="GO:0016301">
    <property type="term" value="F:kinase activity"/>
    <property type="evidence" value="ECO:0007669"/>
    <property type="project" value="UniProtKB-KW"/>
</dbReference>
<dbReference type="InterPro" id="IPR035965">
    <property type="entry name" value="PAS-like_dom_sf"/>
</dbReference>
<dbReference type="InterPro" id="IPR005467">
    <property type="entry name" value="His_kinase_dom"/>
</dbReference>
<dbReference type="InterPro" id="IPR013767">
    <property type="entry name" value="PAS_fold"/>
</dbReference>
<dbReference type="RefSeq" id="WP_008615306.1">
    <property type="nucleotide sequence ID" value="NZ_AONQ01000011.1"/>
</dbReference>
<dbReference type="eggNOG" id="COG3920">
    <property type="taxonomic scope" value="Bacteria"/>
</dbReference>
<dbReference type="GO" id="GO:0006355">
    <property type="term" value="P:regulation of DNA-templated transcription"/>
    <property type="evidence" value="ECO:0007669"/>
    <property type="project" value="InterPro"/>
</dbReference>
<evidence type="ECO:0000256" key="2">
    <source>
        <dbReference type="ARBA" id="ARBA00022679"/>
    </source>
</evidence>
<dbReference type="NCBIfam" id="TIGR00229">
    <property type="entry name" value="sensory_box"/>
    <property type="match status" value="1"/>
</dbReference>
<gene>
    <name evidence="11" type="ORF">H261_05709</name>
</gene>
<feature type="domain" description="PAS" evidence="9">
    <location>
        <begin position="16"/>
        <end position="69"/>
    </location>
</feature>
<evidence type="ECO:0000256" key="6">
    <source>
        <dbReference type="ARBA" id="ARBA00023012"/>
    </source>
</evidence>
<dbReference type="Pfam" id="PF02518">
    <property type="entry name" value="HATPase_c"/>
    <property type="match status" value="1"/>
</dbReference>
<evidence type="ECO:0000259" key="10">
    <source>
        <dbReference type="PROSITE" id="PS50113"/>
    </source>
</evidence>
<reference evidence="11 12" key="1">
    <citation type="journal article" date="2014" name="Genome Announc.">
        <title>Draft Genome Sequence of Magnetospirillum sp. Strain SO-1, a Freshwater Magnetotactic Bacterium Isolated from the Ol'khovka River, Russia.</title>
        <authorList>
            <person name="Grouzdev D.S."/>
            <person name="Dziuba M.V."/>
            <person name="Sukhacheva M.S."/>
            <person name="Mardanov A.V."/>
            <person name="Beletskiy A.V."/>
            <person name="Kuznetsov B.B."/>
            <person name="Skryabin K.G."/>
        </authorList>
    </citation>
    <scope>NUCLEOTIDE SEQUENCE [LARGE SCALE GENOMIC DNA]</scope>
    <source>
        <strain evidence="11 12">SO-1</strain>
    </source>
</reference>
<dbReference type="GO" id="GO:0005524">
    <property type="term" value="F:ATP binding"/>
    <property type="evidence" value="ECO:0007669"/>
    <property type="project" value="UniProtKB-KW"/>
</dbReference>
<dbReference type="SMART" id="SM00091">
    <property type="entry name" value="PAS"/>
    <property type="match status" value="1"/>
</dbReference>
<dbReference type="STRING" id="1244869.H261_05709"/>
<feature type="domain" description="Histidine kinase" evidence="8">
    <location>
        <begin position="154"/>
        <end position="348"/>
    </location>
</feature>
<evidence type="ECO:0000256" key="5">
    <source>
        <dbReference type="ARBA" id="ARBA00022840"/>
    </source>
</evidence>
<organism evidence="11 12">
    <name type="scientific">Paramagnetospirillum caucaseum</name>
    <dbReference type="NCBI Taxonomy" id="1244869"/>
    <lineage>
        <taxon>Bacteria</taxon>
        <taxon>Pseudomonadati</taxon>
        <taxon>Pseudomonadota</taxon>
        <taxon>Alphaproteobacteria</taxon>
        <taxon>Rhodospirillales</taxon>
        <taxon>Magnetospirillaceae</taxon>
        <taxon>Paramagnetospirillum</taxon>
    </lineage>
</organism>
<name>M2Z937_9PROT</name>
<dbReference type="GO" id="GO:0000160">
    <property type="term" value="P:phosphorelay signal transduction system"/>
    <property type="evidence" value="ECO:0007669"/>
    <property type="project" value="UniProtKB-KW"/>
</dbReference>
<dbReference type="PANTHER" id="PTHR43065:SF23">
    <property type="entry name" value="SENSOR HISTIDINE KINASE PDTAS"/>
    <property type="match status" value="1"/>
</dbReference>
<dbReference type="SUPFAM" id="SSF55785">
    <property type="entry name" value="PYP-like sensor domain (PAS domain)"/>
    <property type="match status" value="1"/>
</dbReference>
<evidence type="ECO:0000313" key="12">
    <source>
        <dbReference type="Proteomes" id="UP000011744"/>
    </source>
</evidence>
<sequence length="348" mass="38530">MSQSRDKSADTALRKSEERFRRVVEAAPNAMVMINAAGVIEMVNAQAERMFGYSRQEMLGQSMEILVPERFRHAHPGLRATFTADPKSRPMGEGRDLNARRKDGSEFPVEIGLNPMDTEDGPMVLSAIVDISDRKHKEEKIRAALREKEILLGEVHHRVKNNLQIVDSLLDLQLSKLDDPVVAGMLRDSQSRIRSMVLIHQTLYQSKDFARVDFAAFLDSLVPNLVASYGLDSNRISLTLQVKDIQLPLSTAIPCGLIVNELVTNVFKHAFPGGRRGEIRVVLANDGDDQVALSVSDDGIGLPPGLDVENATTLGLQLVCLLAEQLGGHIEIERSGPTRFSLHFPLQR</sequence>
<evidence type="ECO:0000256" key="3">
    <source>
        <dbReference type="ARBA" id="ARBA00022741"/>
    </source>
</evidence>
<dbReference type="InterPro" id="IPR000700">
    <property type="entry name" value="PAS-assoc_C"/>
</dbReference>
<dbReference type="PANTHER" id="PTHR43065">
    <property type="entry name" value="SENSOR HISTIDINE KINASE"/>
    <property type="match status" value="1"/>
</dbReference>
<dbReference type="InterPro" id="IPR011495">
    <property type="entry name" value="Sig_transdc_His_kin_sub2_dim/P"/>
</dbReference>
<dbReference type="InterPro" id="IPR003594">
    <property type="entry name" value="HATPase_dom"/>
</dbReference>
<dbReference type="PATRIC" id="fig|1244869.3.peg.1142"/>
<feature type="region of interest" description="Disordered" evidence="7">
    <location>
        <begin position="80"/>
        <end position="100"/>
    </location>
</feature>
<evidence type="ECO:0000259" key="9">
    <source>
        <dbReference type="PROSITE" id="PS50112"/>
    </source>
</evidence>
<dbReference type="Pfam" id="PF00989">
    <property type="entry name" value="PAS"/>
    <property type="match status" value="1"/>
</dbReference>
<dbReference type="PROSITE" id="PS50109">
    <property type="entry name" value="HIS_KIN"/>
    <property type="match status" value="1"/>
</dbReference>
<keyword evidence="3" id="KW-0547">Nucleotide-binding</keyword>
<evidence type="ECO:0000256" key="7">
    <source>
        <dbReference type="SAM" id="MobiDB-lite"/>
    </source>
</evidence>
<dbReference type="InterPro" id="IPR000014">
    <property type="entry name" value="PAS"/>
</dbReference>
<evidence type="ECO:0000313" key="11">
    <source>
        <dbReference type="EMBL" id="EME70880.1"/>
    </source>
</evidence>
<accession>M2Z937</accession>
<feature type="compositionally biased region" description="Basic and acidic residues" evidence="7">
    <location>
        <begin position="86"/>
        <end position="100"/>
    </location>
</feature>
<evidence type="ECO:0000256" key="1">
    <source>
        <dbReference type="ARBA" id="ARBA00022553"/>
    </source>
</evidence>
<dbReference type="EMBL" id="AONQ01000011">
    <property type="protein sequence ID" value="EME70880.1"/>
    <property type="molecule type" value="Genomic_DNA"/>
</dbReference>
<dbReference type="PROSITE" id="PS50113">
    <property type="entry name" value="PAC"/>
    <property type="match status" value="1"/>
</dbReference>
<keyword evidence="6" id="KW-0902">Two-component regulatory system</keyword>
<dbReference type="Proteomes" id="UP000011744">
    <property type="component" value="Unassembled WGS sequence"/>
</dbReference>
<dbReference type="SUPFAM" id="SSF55874">
    <property type="entry name" value="ATPase domain of HSP90 chaperone/DNA topoisomerase II/histidine kinase"/>
    <property type="match status" value="1"/>
</dbReference>
<dbReference type="SMART" id="SM00387">
    <property type="entry name" value="HATPase_c"/>
    <property type="match status" value="1"/>
</dbReference>
<keyword evidence="4 11" id="KW-0418">Kinase</keyword>